<dbReference type="Gene3D" id="3.20.20.140">
    <property type="entry name" value="Metal-dependent hydrolases"/>
    <property type="match status" value="1"/>
</dbReference>
<dbReference type="GO" id="GO:0005737">
    <property type="term" value="C:cytoplasm"/>
    <property type="evidence" value="ECO:0007669"/>
    <property type="project" value="TreeGrafter"/>
</dbReference>
<dbReference type="PANTHER" id="PTHR21240">
    <property type="entry name" value="2-AMINO-3-CARBOXYLMUCONATE-6-SEMIALDEHYDE DECARBOXYLASE"/>
    <property type="match status" value="1"/>
</dbReference>
<sequence length="353" mass="38823">MSTTPLIDTDLHAAPSDFAELAAYLPQYWQRYAEEGAVRLTARQRGEYPDPDEAPHSGVRTPARIDELPTMDQGEHGPLTAALLTCTVLFDFSRNARFEAVGARAVNTWIADTLLDSDPRLFGSAVLPTLDVKEAVSEIERVAEDPRFVQVLLPVRNEFRYGEPSFRPVLEAAAQAGLVVCLHAGGRTGLSASPTGYHGSFVEDMVVDQHRAAQNQLVSIVSSGVLAGVDGLRLTVAECGFSWLAPLLWRLDKDWKSLWREVPWLDREPSRLVHDRVRFTLEPAHLPLDDSGLREAAALCRAPRVLMYSSDHPHRYDSASRQLLGTLGEEDLDRVLGANAVEHYGRLAAVGGA</sequence>
<name>A0A6G3XHP4_9ACTN</name>
<keyword evidence="3" id="KW-0378">Hydrolase</keyword>
<evidence type="ECO:0000313" key="3">
    <source>
        <dbReference type="EMBL" id="NEE17316.1"/>
    </source>
</evidence>
<dbReference type="SUPFAM" id="SSF51556">
    <property type="entry name" value="Metallo-dependent hydrolases"/>
    <property type="match status" value="1"/>
</dbReference>
<gene>
    <name evidence="3" type="ORF">G3M58_63975</name>
</gene>
<protein>
    <submittedName>
        <fullName evidence="3">Amidohydrolase family protein</fullName>
    </submittedName>
</protein>
<evidence type="ECO:0000259" key="2">
    <source>
        <dbReference type="Pfam" id="PF04909"/>
    </source>
</evidence>
<evidence type="ECO:0000256" key="1">
    <source>
        <dbReference type="ARBA" id="ARBA00023239"/>
    </source>
</evidence>
<dbReference type="InterPro" id="IPR032465">
    <property type="entry name" value="ACMSD"/>
</dbReference>
<dbReference type="Pfam" id="PF04909">
    <property type="entry name" value="Amidohydro_2"/>
    <property type="match status" value="1"/>
</dbReference>
<dbReference type="AlphaFoldDB" id="A0A6G3XHP4"/>
<keyword evidence="1" id="KW-0456">Lyase</keyword>
<reference evidence="3" key="1">
    <citation type="submission" date="2020-01" db="EMBL/GenBank/DDBJ databases">
        <title>Insect and environment-associated Actinomycetes.</title>
        <authorList>
            <person name="Currrie C."/>
            <person name="Chevrette M."/>
            <person name="Carlson C."/>
            <person name="Stubbendieck R."/>
            <person name="Wendt-Pienkowski E."/>
        </authorList>
    </citation>
    <scope>NUCLEOTIDE SEQUENCE</scope>
    <source>
        <strain evidence="3">SID7499</strain>
    </source>
</reference>
<dbReference type="InterPro" id="IPR006680">
    <property type="entry name" value="Amidohydro-rel"/>
</dbReference>
<comment type="caution">
    <text evidence="3">The sequence shown here is derived from an EMBL/GenBank/DDBJ whole genome shotgun (WGS) entry which is preliminary data.</text>
</comment>
<proteinExistence type="predicted"/>
<dbReference type="GO" id="GO:0016831">
    <property type="term" value="F:carboxy-lyase activity"/>
    <property type="evidence" value="ECO:0007669"/>
    <property type="project" value="InterPro"/>
</dbReference>
<organism evidence="3">
    <name type="scientific">Streptomyces sp. SID7499</name>
    <dbReference type="NCBI Taxonomy" id="2706086"/>
    <lineage>
        <taxon>Bacteria</taxon>
        <taxon>Bacillati</taxon>
        <taxon>Actinomycetota</taxon>
        <taxon>Actinomycetes</taxon>
        <taxon>Kitasatosporales</taxon>
        <taxon>Streptomycetaceae</taxon>
        <taxon>Streptomyces</taxon>
    </lineage>
</organism>
<dbReference type="EMBL" id="JAAGMN010006707">
    <property type="protein sequence ID" value="NEE17316.1"/>
    <property type="molecule type" value="Genomic_DNA"/>
</dbReference>
<dbReference type="PANTHER" id="PTHR21240:SF28">
    <property type="entry name" value="ISO-OROTATE DECARBOXYLASE (EUROFUNG)"/>
    <property type="match status" value="1"/>
</dbReference>
<feature type="domain" description="Amidohydrolase-related" evidence="2">
    <location>
        <begin position="77"/>
        <end position="345"/>
    </location>
</feature>
<dbReference type="GO" id="GO:0016787">
    <property type="term" value="F:hydrolase activity"/>
    <property type="evidence" value="ECO:0007669"/>
    <property type="project" value="UniProtKB-KW"/>
</dbReference>
<dbReference type="GO" id="GO:0019748">
    <property type="term" value="P:secondary metabolic process"/>
    <property type="evidence" value="ECO:0007669"/>
    <property type="project" value="TreeGrafter"/>
</dbReference>
<accession>A0A6G3XHP4</accession>
<dbReference type="InterPro" id="IPR032466">
    <property type="entry name" value="Metal_Hydrolase"/>
</dbReference>